<comment type="caution">
    <text evidence="9">The sequence shown here is derived from an EMBL/GenBank/DDBJ whole genome shotgun (WGS) entry which is preliminary data.</text>
</comment>
<gene>
    <name evidence="9" type="ORF">PGQ11_006021</name>
</gene>
<evidence type="ECO:0000256" key="5">
    <source>
        <dbReference type="ARBA" id="ARBA00038359"/>
    </source>
</evidence>
<sequence>MASGSVTSLDMAAQVKAPLAINCTILFLVLIVVGMRIWTRVRGVGLGLDDGLVAVATILGILCLGLQGFFSTIGMGYDAVPSSPHYEELITNSNLILKILFGFDMLYVHALAIIKTSVLCFYLRVFAGAPRALRRVIQALLGLVGAWTVAFSLALAFVCHPLPFRWDPTIPGGACGSQTAMYATLIVTNVVMDLVIMMLPMYTIFSLKMRGPEKIGLMACFSLGMAIVVASCVRLTTIFNDKYDITNPTGGALSTNIFLCVFEVLLGILCICLPTLGPMYMRLAMRFLNSSTTSRLRGGNGRGARRLYGYGHSSSASGGSSSTVPPSPPSGLNQHPPSTRSAMSQREDRSSSHHRRVFGTARSSQHYSHRAAAATTRMGYNQNTVSSYATTAVNSTVPAAWQLPNDPLTFPPLTLQTPPLLAPAPNPSAYASAQNRTRYHHHNNKDLLAKEMNATAKLFDTTGAYDHASISDLSSISSVSTDDDDDNSQPFSDRYYAARERARLLQQGTDVENMAHLFPLPPSRKGPLANMTPPSTSHGRNASEMSASSPQKKKGPIETSWLMTHD</sequence>
<evidence type="ECO:0000313" key="9">
    <source>
        <dbReference type="EMBL" id="KAK8867443.1"/>
    </source>
</evidence>
<feature type="transmembrane region" description="Helical" evidence="7">
    <location>
        <begin position="215"/>
        <end position="236"/>
    </location>
</feature>
<proteinExistence type="inferred from homology"/>
<feature type="transmembrane region" description="Helical" evidence="7">
    <location>
        <begin position="106"/>
        <end position="127"/>
    </location>
</feature>
<feature type="transmembrane region" description="Helical" evidence="7">
    <location>
        <begin position="256"/>
        <end position="276"/>
    </location>
</feature>
<dbReference type="InterPro" id="IPR049326">
    <property type="entry name" value="Rhodopsin_dom_fungi"/>
</dbReference>
<feature type="transmembrane region" description="Helical" evidence="7">
    <location>
        <begin position="139"/>
        <end position="160"/>
    </location>
</feature>
<feature type="compositionally biased region" description="Low complexity" evidence="6">
    <location>
        <begin position="312"/>
        <end position="324"/>
    </location>
</feature>
<reference evidence="9 10" key="1">
    <citation type="journal article" date="2024" name="IMA Fungus">
        <title>Apiospora arundinis, a panoply of carbohydrate-active enzymes and secondary metabolites.</title>
        <authorList>
            <person name="Sorensen T."/>
            <person name="Petersen C."/>
            <person name="Muurmann A.T."/>
            <person name="Christiansen J.V."/>
            <person name="Brundto M.L."/>
            <person name="Overgaard C.K."/>
            <person name="Boysen A.T."/>
            <person name="Wollenberg R.D."/>
            <person name="Larsen T.O."/>
            <person name="Sorensen J.L."/>
            <person name="Nielsen K.L."/>
            <person name="Sondergaard T.E."/>
        </authorList>
    </citation>
    <scope>NUCLEOTIDE SEQUENCE [LARGE SCALE GENOMIC DNA]</scope>
    <source>
        <strain evidence="9 10">AAU 773</strain>
    </source>
</reference>
<evidence type="ECO:0000256" key="2">
    <source>
        <dbReference type="ARBA" id="ARBA00022692"/>
    </source>
</evidence>
<dbReference type="Pfam" id="PF20684">
    <property type="entry name" value="Fung_rhodopsin"/>
    <property type="match status" value="1"/>
</dbReference>
<feature type="region of interest" description="Disordered" evidence="6">
    <location>
        <begin position="312"/>
        <end position="368"/>
    </location>
</feature>
<comment type="similarity">
    <text evidence="5">Belongs to the SAT4 family.</text>
</comment>
<evidence type="ECO:0000256" key="6">
    <source>
        <dbReference type="SAM" id="MobiDB-lite"/>
    </source>
</evidence>
<keyword evidence="3 7" id="KW-1133">Transmembrane helix</keyword>
<organism evidence="9 10">
    <name type="scientific">Apiospora arundinis</name>
    <dbReference type="NCBI Taxonomy" id="335852"/>
    <lineage>
        <taxon>Eukaryota</taxon>
        <taxon>Fungi</taxon>
        <taxon>Dikarya</taxon>
        <taxon>Ascomycota</taxon>
        <taxon>Pezizomycotina</taxon>
        <taxon>Sordariomycetes</taxon>
        <taxon>Xylariomycetidae</taxon>
        <taxon>Amphisphaeriales</taxon>
        <taxon>Apiosporaceae</taxon>
        <taxon>Apiospora</taxon>
    </lineage>
</organism>
<feature type="transmembrane region" description="Helical" evidence="7">
    <location>
        <begin position="19"/>
        <end position="39"/>
    </location>
</feature>
<feature type="transmembrane region" description="Helical" evidence="7">
    <location>
        <begin position="51"/>
        <end position="70"/>
    </location>
</feature>
<protein>
    <recommendedName>
        <fullName evidence="8">Rhodopsin domain-containing protein</fullName>
    </recommendedName>
</protein>
<keyword evidence="4 7" id="KW-0472">Membrane</keyword>
<dbReference type="PANTHER" id="PTHR33048:SF47">
    <property type="entry name" value="INTEGRAL MEMBRANE PROTEIN-RELATED"/>
    <property type="match status" value="1"/>
</dbReference>
<dbReference type="InterPro" id="IPR052337">
    <property type="entry name" value="SAT4-like"/>
</dbReference>
<evidence type="ECO:0000313" key="10">
    <source>
        <dbReference type="Proteomes" id="UP001390339"/>
    </source>
</evidence>
<evidence type="ECO:0000256" key="4">
    <source>
        <dbReference type="ARBA" id="ARBA00023136"/>
    </source>
</evidence>
<feature type="region of interest" description="Disordered" evidence="6">
    <location>
        <begin position="519"/>
        <end position="566"/>
    </location>
</feature>
<feature type="compositionally biased region" description="Polar residues" evidence="6">
    <location>
        <begin position="532"/>
        <end position="550"/>
    </location>
</feature>
<evidence type="ECO:0000256" key="3">
    <source>
        <dbReference type="ARBA" id="ARBA00022989"/>
    </source>
</evidence>
<comment type="subcellular location">
    <subcellularLocation>
        <location evidence="1">Membrane</location>
        <topology evidence="1">Multi-pass membrane protein</topology>
    </subcellularLocation>
</comment>
<feature type="compositionally biased region" description="Polar residues" evidence="6">
    <location>
        <begin position="332"/>
        <end position="344"/>
    </location>
</feature>
<dbReference type="PANTHER" id="PTHR33048">
    <property type="entry name" value="PTH11-LIKE INTEGRAL MEMBRANE PROTEIN (AFU_ORTHOLOGUE AFUA_5G11245)"/>
    <property type="match status" value="1"/>
</dbReference>
<keyword evidence="2 7" id="KW-0812">Transmembrane</keyword>
<dbReference type="EMBL" id="JAPCWZ010000004">
    <property type="protein sequence ID" value="KAK8867443.1"/>
    <property type="molecule type" value="Genomic_DNA"/>
</dbReference>
<feature type="transmembrane region" description="Helical" evidence="7">
    <location>
        <begin position="180"/>
        <end position="203"/>
    </location>
</feature>
<evidence type="ECO:0000256" key="1">
    <source>
        <dbReference type="ARBA" id="ARBA00004141"/>
    </source>
</evidence>
<feature type="domain" description="Rhodopsin" evidence="8">
    <location>
        <begin position="35"/>
        <end position="280"/>
    </location>
</feature>
<dbReference type="Proteomes" id="UP001390339">
    <property type="component" value="Unassembled WGS sequence"/>
</dbReference>
<name>A0ABR2ISH2_9PEZI</name>
<evidence type="ECO:0000259" key="8">
    <source>
        <dbReference type="Pfam" id="PF20684"/>
    </source>
</evidence>
<accession>A0ABR2ISH2</accession>
<keyword evidence="10" id="KW-1185">Reference proteome</keyword>
<evidence type="ECO:0000256" key="7">
    <source>
        <dbReference type="SAM" id="Phobius"/>
    </source>
</evidence>